<proteinExistence type="predicted"/>
<accession>A0A813GKR7</accession>
<gene>
    <name evidence="1" type="ORF">PGLA1383_LOCUS40568</name>
</gene>
<protein>
    <recommendedName>
        <fullName evidence="3">RBR-type E3 ubiquitin transferase</fullName>
    </recommendedName>
</protein>
<feature type="non-terminal residue" evidence="1">
    <location>
        <position position="124"/>
    </location>
</feature>
<dbReference type="Proteomes" id="UP000654075">
    <property type="component" value="Unassembled WGS sequence"/>
</dbReference>
<organism evidence="1 2">
    <name type="scientific">Polarella glacialis</name>
    <name type="common">Dinoflagellate</name>
    <dbReference type="NCBI Taxonomy" id="89957"/>
    <lineage>
        <taxon>Eukaryota</taxon>
        <taxon>Sar</taxon>
        <taxon>Alveolata</taxon>
        <taxon>Dinophyceae</taxon>
        <taxon>Suessiales</taxon>
        <taxon>Suessiaceae</taxon>
        <taxon>Polarella</taxon>
    </lineage>
</organism>
<keyword evidence="2" id="KW-1185">Reference proteome</keyword>
<reference evidence="1" key="1">
    <citation type="submission" date="2021-02" db="EMBL/GenBank/DDBJ databases">
        <authorList>
            <person name="Dougan E. K."/>
            <person name="Rhodes N."/>
            <person name="Thang M."/>
            <person name="Chan C."/>
        </authorList>
    </citation>
    <scope>NUCLEOTIDE SEQUENCE</scope>
</reference>
<comment type="caution">
    <text evidence="1">The sequence shown here is derived from an EMBL/GenBank/DDBJ whole genome shotgun (WGS) entry which is preliminary data.</text>
</comment>
<evidence type="ECO:0000313" key="1">
    <source>
        <dbReference type="EMBL" id="CAE8623274.1"/>
    </source>
</evidence>
<sequence length="124" mass="13643">SCGAMASKEEVQELTDQDTFEKYERFGRMQLDTQLRQCPLCGVLCKPAERADGEVVAEMRCAACASQFCYYHSNAHSGKPCEEYRLQVAKEERLAFRALASNIGAGSVATRSIALPGTTTQEIL</sequence>
<evidence type="ECO:0008006" key="3">
    <source>
        <dbReference type="Google" id="ProtNLM"/>
    </source>
</evidence>
<dbReference type="SUPFAM" id="SSF57850">
    <property type="entry name" value="RING/U-box"/>
    <property type="match status" value="1"/>
</dbReference>
<dbReference type="AlphaFoldDB" id="A0A813GKR7"/>
<dbReference type="EMBL" id="CAJNNV010028142">
    <property type="protein sequence ID" value="CAE8623274.1"/>
    <property type="molecule type" value="Genomic_DNA"/>
</dbReference>
<evidence type="ECO:0000313" key="2">
    <source>
        <dbReference type="Proteomes" id="UP000654075"/>
    </source>
</evidence>
<name>A0A813GKR7_POLGL</name>